<evidence type="ECO:0000256" key="1">
    <source>
        <dbReference type="SAM" id="MobiDB-lite"/>
    </source>
</evidence>
<feature type="compositionally biased region" description="Acidic residues" evidence="1">
    <location>
        <begin position="192"/>
        <end position="207"/>
    </location>
</feature>
<evidence type="ECO:0000313" key="2">
    <source>
        <dbReference type="EMBL" id="RXW12449.1"/>
    </source>
</evidence>
<accession>A0A4Q2D0R6</accession>
<keyword evidence="3" id="KW-1185">Reference proteome</keyword>
<reference evidence="2 3" key="1">
    <citation type="submission" date="2019-01" db="EMBL/GenBank/DDBJ databases">
        <title>Draft genome sequence of Psathyrella aberdarensis IHI B618.</title>
        <authorList>
            <person name="Buettner E."/>
            <person name="Kellner H."/>
        </authorList>
    </citation>
    <scope>NUCLEOTIDE SEQUENCE [LARGE SCALE GENOMIC DNA]</scope>
    <source>
        <strain evidence="2 3">IHI B618</strain>
    </source>
</reference>
<dbReference type="AlphaFoldDB" id="A0A4Q2D0R6"/>
<dbReference type="EMBL" id="SDEE01001236">
    <property type="protein sequence ID" value="RXW12449.1"/>
    <property type="molecule type" value="Genomic_DNA"/>
</dbReference>
<organism evidence="2 3">
    <name type="scientific">Candolleomyces aberdarensis</name>
    <dbReference type="NCBI Taxonomy" id="2316362"/>
    <lineage>
        <taxon>Eukaryota</taxon>
        <taxon>Fungi</taxon>
        <taxon>Dikarya</taxon>
        <taxon>Basidiomycota</taxon>
        <taxon>Agaricomycotina</taxon>
        <taxon>Agaricomycetes</taxon>
        <taxon>Agaricomycetidae</taxon>
        <taxon>Agaricales</taxon>
        <taxon>Agaricineae</taxon>
        <taxon>Psathyrellaceae</taxon>
        <taxon>Candolleomyces</taxon>
    </lineage>
</organism>
<feature type="region of interest" description="Disordered" evidence="1">
    <location>
        <begin position="192"/>
        <end position="213"/>
    </location>
</feature>
<evidence type="ECO:0000313" key="3">
    <source>
        <dbReference type="Proteomes" id="UP000290288"/>
    </source>
</evidence>
<sequence>MSRRPRRPSTPEPPLPRTVTEKMTREWIEMSGLTWRWKASPRLMFTDGCDDLREQLQTPPVASTFAGPIIFDSNINHTEFIQACAWMATQPTNENAREEYLMEVLLTYFRRWPFTYHVHEPISIAQEALLARAKEVKEYLQWESLDRTFVIPAIHWRVWVRWEPYRIKELFDKVRAEHIHIMLTKGAHYPFDDGESESESESNGDFDDFAHSCAEGTPPPVNVDFLGMVDIISAETGRVVDSVPIDP</sequence>
<gene>
    <name evidence="2" type="ORF">EST38_g13405</name>
</gene>
<dbReference type="Proteomes" id="UP000290288">
    <property type="component" value="Unassembled WGS sequence"/>
</dbReference>
<proteinExistence type="predicted"/>
<name>A0A4Q2D0R6_9AGAR</name>
<protein>
    <submittedName>
        <fullName evidence="2">Uncharacterized protein</fullName>
    </submittedName>
</protein>
<comment type="caution">
    <text evidence="2">The sequence shown here is derived from an EMBL/GenBank/DDBJ whole genome shotgun (WGS) entry which is preliminary data.</text>
</comment>